<dbReference type="InterPro" id="IPR017937">
    <property type="entry name" value="Thioredoxin_CS"/>
</dbReference>
<dbReference type="KEGG" id="aup:AsAng_0020630"/>
<feature type="signal peptide" evidence="2">
    <location>
        <begin position="1"/>
        <end position="19"/>
    </location>
</feature>
<dbReference type="InterPro" id="IPR036249">
    <property type="entry name" value="Thioredoxin-like_sf"/>
</dbReference>
<keyword evidence="5" id="KW-1185">Reference proteome</keyword>
<dbReference type="EMBL" id="AP026867">
    <property type="protein sequence ID" value="BDS11351.1"/>
    <property type="molecule type" value="Genomic_DNA"/>
</dbReference>
<feature type="domain" description="Spermatogenesis-associated protein 20-like TRX" evidence="3">
    <location>
        <begin position="24"/>
        <end position="92"/>
    </location>
</feature>
<keyword evidence="1" id="KW-0676">Redox-active center</keyword>
<reference evidence="4" key="1">
    <citation type="submission" date="2022-09" db="EMBL/GenBank/DDBJ databases">
        <title>Aureispira anguillicida sp. nov., isolated from Leptocephalus of Japanese eel Anguilla japonica.</title>
        <authorList>
            <person name="Yuasa K."/>
            <person name="Mekata T."/>
            <person name="Ikunari K."/>
        </authorList>
    </citation>
    <scope>NUCLEOTIDE SEQUENCE</scope>
    <source>
        <strain evidence="4">EL160426</strain>
    </source>
</reference>
<evidence type="ECO:0000313" key="4">
    <source>
        <dbReference type="EMBL" id="BDS11351.1"/>
    </source>
</evidence>
<evidence type="ECO:0000259" key="3">
    <source>
        <dbReference type="Pfam" id="PF03190"/>
    </source>
</evidence>
<dbReference type="Proteomes" id="UP001060919">
    <property type="component" value="Chromosome"/>
</dbReference>
<feature type="chain" id="PRO_5037736299" evidence="2">
    <location>
        <begin position="20"/>
        <end position="196"/>
    </location>
</feature>
<evidence type="ECO:0000313" key="5">
    <source>
        <dbReference type="Proteomes" id="UP001060919"/>
    </source>
</evidence>
<keyword evidence="2" id="KW-0732">Signal</keyword>
<dbReference type="InterPro" id="IPR004879">
    <property type="entry name" value="Ssp411-like_TRX"/>
</dbReference>
<dbReference type="PROSITE" id="PS00194">
    <property type="entry name" value="THIOREDOXIN_1"/>
    <property type="match status" value="1"/>
</dbReference>
<evidence type="ECO:0000256" key="1">
    <source>
        <dbReference type="ARBA" id="ARBA00023284"/>
    </source>
</evidence>
<sequence length="196" mass="22706">MKQLLLLSAFLFFSISTFAQTTSSTAKIKWMTWDEAVAQSKKDEKPKKIFIDFYTDWCGWCKRMDATTFVNPSVVEYMNRNYYAVKFDAECMDSIEFNGTLFTNSDPTFKKTGARGKVHILAYSLLEGKLSYPSYVILDENFSRLHILAGYKAAEPLLGNLIFFAGEEFKHYHNYVHAQWQRNIKLQQQQQAAKAK</sequence>
<dbReference type="Gene3D" id="3.40.30.10">
    <property type="entry name" value="Glutaredoxin"/>
    <property type="match status" value="1"/>
</dbReference>
<gene>
    <name evidence="4" type="ORF">AsAng_0020630</name>
</gene>
<evidence type="ECO:0000256" key="2">
    <source>
        <dbReference type="SAM" id="SignalP"/>
    </source>
</evidence>
<accession>A0A916DTB8</accession>
<dbReference type="Pfam" id="PF03190">
    <property type="entry name" value="Thioredox_DsbH"/>
    <property type="match status" value="1"/>
</dbReference>
<dbReference type="AlphaFoldDB" id="A0A916DTB8"/>
<proteinExistence type="predicted"/>
<organism evidence="4 5">
    <name type="scientific">Aureispira anguillae</name>
    <dbReference type="NCBI Taxonomy" id="2864201"/>
    <lineage>
        <taxon>Bacteria</taxon>
        <taxon>Pseudomonadati</taxon>
        <taxon>Bacteroidota</taxon>
        <taxon>Saprospiria</taxon>
        <taxon>Saprospirales</taxon>
        <taxon>Saprospiraceae</taxon>
        <taxon>Aureispira</taxon>
    </lineage>
</organism>
<dbReference type="SUPFAM" id="SSF52833">
    <property type="entry name" value="Thioredoxin-like"/>
    <property type="match status" value="1"/>
</dbReference>
<protein>
    <submittedName>
        <fullName evidence="4">DUF255 domain-containing protein</fullName>
    </submittedName>
</protein>
<dbReference type="RefSeq" id="WP_264792541.1">
    <property type="nucleotide sequence ID" value="NZ_AP026867.1"/>
</dbReference>
<name>A0A916DTB8_9BACT</name>